<dbReference type="GO" id="GO:0008483">
    <property type="term" value="F:transaminase activity"/>
    <property type="evidence" value="ECO:0007669"/>
    <property type="project" value="UniProtKB-KW"/>
</dbReference>
<name>A0A3A1U348_9MICO</name>
<dbReference type="InterPro" id="IPR051798">
    <property type="entry name" value="Class-II_PLP-Dep_Aminotrans"/>
</dbReference>
<evidence type="ECO:0000256" key="1">
    <source>
        <dbReference type="ARBA" id="ARBA00001933"/>
    </source>
</evidence>
<reference evidence="8" key="1">
    <citation type="submission" date="2018-09" db="EMBL/GenBank/DDBJ databases">
        <authorList>
            <person name="Kim I."/>
        </authorList>
    </citation>
    <scope>NUCLEOTIDE SEQUENCE [LARGE SCALE GENOMIC DNA]</scope>
    <source>
        <strain evidence="8">DD4a</strain>
    </source>
</reference>
<dbReference type="InterPro" id="IPR015422">
    <property type="entry name" value="PyrdxlP-dep_Trfase_small"/>
</dbReference>
<dbReference type="SUPFAM" id="SSF53383">
    <property type="entry name" value="PLP-dependent transferases"/>
    <property type="match status" value="1"/>
</dbReference>
<dbReference type="GO" id="GO:0047804">
    <property type="term" value="F:cysteine-S-conjugate beta-lyase activity"/>
    <property type="evidence" value="ECO:0007669"/>
    <property type="project" value="UniProtKB-EC"/>
</dbReference>
<evidence type="ECO:0000256" key="4">
    <source>
        <dbReference type="ARBA" id="ARBA00023239"/>
    </source>
</evidence>
<dbReference type="Pfam" id="PF00155">
    <property type="entry name" value="Aminotran_1_2"/>
    <property type="match status" value="1"/>
</dbReference>
<dbReference type="Proteomes" id="UP000265742">
    <property type="component" value="Unassembled WGS sequence"/>
</dbReference>
<proteinExistence type="inferred from homology"/>
<dbReference type="InterPro" id="IPR015424">
    <property type="entry name" value="PyrdxlP-dep_Trfase"/>
</dbReference>
<dbReference type="InterPro" id="IPR004839">
    <property type="entry name" value="Aminotransferase_I/II_large"/>
</dbReference>
<dbReference type="Gene3D" id="3.90.1150.10">
    <property type="entry name" value="Aspartate Aminotransferase, domain 1"/>
    <property type="match status" value="1"/>
</dbReference>
<keyword evidence="3" id="KW-0663">Pyridoxal phosphate</keyword>
<comment type="caution">
    <text evidence="7">The sequence shown here is derived from an EMBL/GenBank/DDBJ whole genome shotgun (WGS) entry which is preliminary data.</text>
</comment>
<keyword evidence="7" id="KW-0032">Aminotransferase</keyword>
<keyword evidence="4" id="KW-0456">Lyase</keyword>
<dbReference type="OrthoDB" id="3224382at2"/>
<dbReference type="EMBL" id="QXTG01000001">
    <property type="protein sequence ID" value="RIX31375.1"/>
    <property type="molecule type" value="Genomic_DNA"/>
</dbReference>
<evidence type="ECO:0000313" key="8">
    <source>
        <dbReference type="Proteomes" id="UP000265742"/>
    </source>
</evidence>
<feature type="domain" description="Aminotransferase class I/classII large" evidence="6">
    <location>
        <begin position="7"/>
        <end position="345"/>
    </location>
</feature>
<dbReference type="AlphaFoldDB" id="A0A3A1U348"/>
<dbReference type="CDD" id="cd00609">
    <property type="entry name" value="AAT_like"/>
    <property type="match status" value="1"/>
</dbReference>
<accession>A0A3A1U348</accession>
<keyword evidence="7" id="KW-0808">Transferase</keyword>
<dbReference type="PANTHER" id="PTHR43525:SF2">
    <property type="entry name" value="CYSTATHIONINE BETA-LYASE-RELATED"/>
    <property type="match status" value="1"/>
</dbReference>
<evidence type="ECO:0000256" key="5">
    <source>
        <dbReference type="ARBA" id="ARBA00037974"/>
    </source>
</evidence>
<protein>
    <recommendedName>
        <fullName evidence="2">cysteine-S-conjugate beta-lyase</fullName>
        <ecNumber evidence="2">4.4.1.13</ecNumber>
    </recommendedName>
</protein>
<dbReference type="InterPro" id="IPR015421">
    <property type="entry name" value="PyrdxlP-dep_Trfase_major"/>
</dbReference>
<organism evidence="7 8">
    <name type="scientific">Amnibacterium setariae</name>
    <dbReference type="NCBI Taxonomy" id="2306585"/>
    <lineage>
        <taxon>Bacteria</taxon>
        <taxon>Bacillati</taxon>
        <taxon>Actinomycetota</taxon>
        <taxon>Actinomycetes</taxon>
        <taxon>Micrococcales</taxon>
        <taxon>Microbacteriaceae</taxon>
        <taxon>Amnibacterium</taxon>
    </lineage>
</organism>
<dbReference type="EC" id="4.4.1.13" evidence="2"/>
<gene>
    <name evidence="7" type="ORF">D1781_04655</name>
</gene>
<dbReference type="GO" id="GO:0030170">
    <property type="term" value="F:pyridoxal phosphate binding"/>
    <property type="evidence" value="ECO:0007669"/>
    <property type="project" value="InterPro"/>
</dbReference>
<evidence type="ECO:0000313" key="7">
    <source>
        <dbReference type="EMBL" id="RIX31375.1"/>
    </source>
</evidence>
<comment type="similarity">
    <text evidence="5">Belongs to the class-II pyridoxal-phosphate-dependent aminotransferase family. MalY/PatB cystathionine beta-lyase subfamily.</text>
</comment>
<keyword evidence="8" id="KW-1185">Reference proteome</keyword>
<evidence type="ECO:0000256" key="3">
    <source>
        <dbReference type="ARBA" id="ARBA00022898"/>
    </source>
</evidence>
<comment type="cofactor">
    <cofactor evidence="1">
        <name>pyridoxal 5'-phosphate</name>
        <dbReference type="ChEBI" id="CHEBI:597326"/>
    </cofactor>
</comment>
<evidence type="ECO:0000256" key="2">
    <source>
        <dbReference type="ARBA" id="ARBA00012224"/>
    </source>
</evidence>
<evidence type="ECO:0000259" key="6">
    <source>
        <dbReference type="Pfam" id="PF00155"/>
    </source>
</evidence>
<dbReference type="PANTHER" id="PTHR43525">
    <property type="entry name" value="PROTEIN MALY"/>
    <property type="match status" value="1"/>
</dbReference>
<sequence length="350" mass="37837">MDFGLAPVVRAALEREMDLARTGYLPASESTALAEATAAWCADRYDWAVRPEQVRPVADVLSGLDLVLRRYSDPARSVIVPTPAYMPFLMIPQRHDRAIIEVPSPSVDGRYELDLDGIDRAFAAGADVLVLCNPWNPVGRVLTREELVAVSELVERHGGRVFSDEIHAPLVLGEHRHVPYASVSEAAARHTITAISASKAFNLPGLKAAQLVFSNDADADRYAEVAGLIAHGASGFGVAANTAAYRDGGPWLDAVREYLDENRRRFGELLAERLPQVGYRAPEGTYIGWLDLRALDLGAKPADAVLERAGVALTDGAACGEAGRGFVRIILATPWPVLEEIVDRLARALG</sequence>
<dbReference type="Gene3D" id="3.40.640.10">
    <property type="entry name" value="Type I PLP-dependent aspartate aminotransferase-like (Major domain)"/>
    <property type="match status" value="1"/>
</dbReference>